<evidence type="ECO:0000256" key="2">
    <source>
        <dbReference type="ARBA" id="ARBA00009765"/>
    </source>
</evidence>
<dbReference type="Gene3D" id="1.20.58.340">
    <property type="entry name" value="Magnesium transport protein CorA, transmembrane region"/>
    <property type="match status" value="2"/>
</dbReference>
<comment type="similarity">
    <text evidence="2">Belongs to the CorA metal ion transporter (MIT) (TC 1.A.35) family.</text>
</comment>
<dbReference type="Gene3D" id="3.30.460.20">
    <property type="entry name" value="CorA soluble domain-like"/>
    <property type="match status" value="1"/>
</dbReference>
<keyword evidence="7 8" id="KW-0472">Membrane</keyword>
<evidence type="ECO:0000256" key="5">
    <source>
        <dbReference type="ARBA" id="ARBA00022692"/>
    </source>
</evidence>
<feature type="transmembrane region" description="Helical" evidence="8">
    <location>
        <begin position="272"/>
        <end position="293"/>
    </location>
</feature>
<dbReference type="OrthoDB" id="7596309at2"/>
<dbReference type="InterPro" id="IPR045863">
    <property type="entry name" value="CorA_TM1_TM2"/>
</dbReference>
<dbReference type="InterPro" id="IPR045861">
    <property type="entry name" value="CorA_cytoplasmic_dom"/>
</dbReference>
<dbReference type="Pfam" id="PF01544">
    <property type="entry name" value="CorA"/>
    <property type="match status" value="1"/>
</dbReference>
<dbReference type="GO" id="GO:0050897">
    <property type="term" value="F:cobalt ion binding"/>
    <property type="evidence" value="ECO:0007669"/>
    <property type="project" value="TreeGrafter"/>
</dbReference>
<dbReference type="InterPro" id="IPR002523">
    <property type="entry name" value="MgTranspt_CorA/ZnTranspt_ZntB"/>
</dbReference>
<evidence type="ECO:0000256" key="7">
    <source>
        <dbReference type="ARBA" id="ARBA00023136"/>
    </source>
</evidence>
<keyword evidence="5 8" id="KW-0812">Transmembrane</keyword>
<dbReference type="KEGG" id="moc:BB934_17410"/>
<dbReference type="GO" id="GO:0000287">
    <property type="term" value="F:magnesium ion binding"/>
    <property type="evidence" value="ECO:0007669"/>
    <property type="project" value="TreeGrafter"/>
</dbReference>
<comment type="subcellular location">
    <subcellularLocation>
        <location evidence="1">Cell membrane</location>
        <topology evidence="1">Multi-pass membrane protein</topology>
    </subcellularLocation>
</comment>
<dbReference type="GO" id="GO:0005886">
    <property type="term" value="C:plasma membrane"/>
    <property type="evidence" value="ECO:0007669"/>
    <property type="project" value="UniProtKB-SubCell"/>
</dbReference>
<dbReference type="GO" id="GO:0015095">
    <property type="term" value="F:magnesium ion transmembrane transporter activity"/>
    <property type="evidence" value="ECO:0007669"/>
    <property type="project" value="TreeGrafter"/>
</dbReference>
<evidence type="ECO:0000256" key="1">
    <source>
        <dbReference type="ARBA" id="ARBA00004651"/>
    </source>
</evidence>
<dbReference type="AlphaFoldDB" id="A0A1B2EIH3"/>
<evidence type="ECO:0000256" key="8">
    <source>
        <dbReference type="SAM" id="Phobius"/>
    </source>
</evidence>
<dbReference type="RefSeq" id="WP_099510801.1">
    <property type="nucleotide sequence ID" value="NZ_CP016616.1"/>
</dbReference>
<evidence type="ECO:0000256" key="6">
    <source>
        <dbReference type="ARBA" id="ARBA00022989"/>
    </source>
</evidence>
<dbReference type="GO" id="GO:0015087">
    <property type="term" value="F:cobalt ion transmembrane transporter activity"/>
    <property type="evidence" value="ECO:0007669"/>
    <property type="project" value="TreeGrafter"/>
</dbReference>
<sequence length="329" mass="36760">MIRAFLYDADGHDQEVDLNAQCIAELNERSLLWIDVQGRERGEMEQLVGLFSLDRGSLRELLNPQEALYLDNYGEYFQFDVIGLADAAEGNGERALTKRHPEHLEFLVGPRWIVTVHEGELPFLQAFRDQNKGETLIGALSPPALAASLLDWHLTTYFEAVTELEALLDRLDEALLGGSGRRSLLAGVVATRRRVSELRHLLAVQRPVFYGLSRPDFAQVVESDAAAHYRSLERRYERAVDAVDHARELVNGSFDLFTTRTAEATNDLVRRLTFITMMLGVAGAVAGIFGMNFETPYTQTGVPGFWAVLGGLTVFIVAAIVIARRRAWI</sequence>
<evidence type="ECO:0008006" key="10">
    <source>
        <dbReference type="Google" id="ProtNLM"/>
    </source>
</evidence>
<reference evidence="9" key="1">
    <citation type="submission" date="2016-07" db="EMBL/GenBank/DDBJ databases">
        <title>Microvirga ossetica sp. nov. a new species of rhizobia isolated from root nodules of the legume species Vicia alpestris Steven originated from North Ossetia region in the Caucasus.</title>
        <authorList>
            <person name="Safronova V.I."/>
            <person name="Kuznetsova I.G."/>
            <person name="Sazanova A.L."/>
            <person name="Belimov A."/>
            <person name="Andronov E."/>
            <person name="Osledkin Y.S."/>
            <person name="Onishchuk O.P."/>
            <person name="Kurchak O.N."/>
            <person name="Shaposhnikov A.I."/>
            <person name="Willems A."/>
            <person name="Tikhonovich I.A."/>
        </authorList>
    </citation>
    <scope>NUCLEOTIDE SEQUENCE [LARGE SCALE GENOMIC DNA]</scope>
    <source>
        <strain evidence="9">V5/3M</strain>
    </source>
</reference>
<dbReference type="PANTHER" id="PTHR46494">
    <property type="entry name" value="CORA FAMILY METAL ION TRANSPORTER (EUROFUNG)"/>
    <property type="match status" value="1"/>
</dbReference>
<name>A0A1B2EIH3_9HYPH</name>
<evidence type="ECO:0000256" key="4">
    <source>
        <dbReference type="ARBA" id="ARBA00022475"/>
    </source>
</evidence>
<dbReference type="SUPFAM" id="SSF143865">
    <property type="entry name" value="CorA soluble domain-like"/>
    <property type="match status" value="1"/>
</dbReference>
<dbReference type="SUPFAM" id="SSF144083">
    <property type="entry name" value="Magnesium transport protein CorA, transmembrane region"/>
    <property type="match status" value="1"/>
</dbReference>
<keyword evidence="3" id="KW-0813">Transport</keyword>
<proteinExistence type="inferred from homology"/>
<feature type="transmembrane region" description="Helical" evidence="8">
    <location>
        <begin position="305"/>
        <end position="323"/>
    </location>
</feature>
<organism evidence="9">
    <name type="scientific">Microvirga ossetica</name>
    <dbReference type="NCBI Taxonomy" id="1882682"/>
    <lineage>
        <taxon>Bacteria</taxon>
        <taxon>Pseudomonadati</taxon>
        <taxon>Pseudomonadota</taxon>
        <taxon>Alphaproteobacteria</taxon>
        <taxon>Hyphomicrobiales</taxon>
        <taxon>Methylobacteriaceae</taxon>
        <taxon>Microvirga</taxon>
    </lineage>
</organism>
<evidence type="ECO:0000313" key="9">
    <source>
        <dbReference type="EMBL" id="ANY79780.1"/>
    </source>
</evidence>
<protein>
    <recommendedName>
        <fullName evidence="10">Magnesium transporter</fullName>
    </recommendedName>
</protein>
<evidence type="ECO:0000256" key="3">
    <source>
        <dbReference type="ARBA" id="ARBA00022448"/>
    </source>
</evidence>
<keyword evidence="4" id="KW-1003">Cell membrane</keyword>
<dbReference type="PANTHER" id="PTHR46494:SF1">
    <property type="entry name" value="CORA FAMILY METAL ION TRANSPORTER (EUROFUNG)"/>
    <property type="match status" value="1"/>
</dbReference>
<gene>
    <name evidence="9" type="ORF">BB934_17410</name>
</gene>
<keyword evidence="6 8" id="KW-1133">Transmembrane helix</keyword>
<accession>A0A1B2EIH3</accession>
<dbReference type="EMBL" id="CP016616">
    <property type="protein sequence ID" value="ANY79780.1"/>
    <property type="molecule type" value="Genomic_DNA"/>
</dbReference>